<evidence type="ECO:0000313" key="1">
    <source>
        <dbReference type="EMBL" id="RIW17883.1"/>
    </source>
</evidence>
<name>A0A8B3DK59_VIBHA</name>
<evidence type="ECO:0000313" key="2">
    <source>
        <dbReference type="Proteomes" id="UP000253437"/>
    </source>
</evidence>
<protein>
    <recommendedName>
        <fullName evidence="3">Morphogenetic protein</fullName>
    </recommendedName>
</protein>
<sequence>MQIPAFPLPSNMTKTIHFRVPNVEDGMEFCELNPDFEEANTTQYLNHMQDAEKGEISDSSYWTGEDRRTALWWIFISTSELGTIPFSYDCKHCNEKHYSDLDMRSLMETSTVLPSLPELSVKFTVRDQPYTAKVSPLTGEALEYIEQLRNERDQYPENSKEWKRAANNMALHELAMTLTFSQQPEDKNEALEWKLNTIKTMHLRTEFPKLSALVEQELRTARHGLLCDYSEGRYFLVAQIDQCKEIVKQGGKAVRTLLLPFLPHDFIATF</sequence>
<dbReference type="AlphaFoldDB" id="A0A8B3DK59"/>
<dbReference type="EMBL" id="QOUW02000007">
    <property type="protein sequence ID" value="RIW17883.1"/>
    <property type="molecule type" value="Genomic_DNA"/>
</dbReference>
<accession>A0A8B3DK59</accession>
<gene>
    <name evidence="1" type="ORF">DS957_003715</name>
</gene>
<evidence type="ECO:0008006" key="3">
    <source>
        <dbReference type="Google" id="ProtNLM"/>
    </source>
</evidence>
<organism evidence="1 2">
    <name type="scientific">Vibrio harveyi</name>
    <name type="common">Beneckea harveyi</name>
    <dbReference type="NCBI Taxonomy" id="669"/>
    <lineage>
        <taxon>Bacteria</taxon>
        <taxon>Pseudomonadati</taxon>
        <taxon>Pseudomonadota</taxon>
        <taxon>Gammaproteobacteria</taxon>
        <taxon>Vibrionales</taxon>
        <taxon>Vibrionaceae</taxon>
        <taxon>Vibrio</taxon>
    </lineage>
</organism>
<dbReference type="Proteomes" id="UP000253437">
    <property type="component" value="Unassembled WGS sequence"/>
</dbReference>
<proteinExistence type="predicted"/>
<dbReference type="RefSeq" id="WP_114091721.1">
    <property type="nucleotide sequence ID" value="NZ_QOUW02000007.1"/>
</dbReference>
<comment type="caution">
    <text evidence="1">The sequence shown here is derived from an EMBL/GenBank/DDBJ whole genome shotgun (WGS) entry which is preliminary data.</text>
</comment>
<reference evidence="1 2" key="1">
    <citation type="submission" date="2018-08" db="EMBL/GenBank/DDBJ databases">
        <title>Vibrio harveyi strains pathogenic to white snook Centropomus viridis Lockington (1877) and potential probiotic bacteria.</title>
        <authorList>
            <person name="Soto-Rodriguez S."/>
            <person name="Gomez-Gil B."/>
            <person name="Lozano-Olvera R."/>
        </authorList>
    </citation>
    <scope>NUCLEOTIDE SEQUENCE [LARGE SCALE GENOMIC DNA]</scope>
    <source>
        <strain evidence="1 2">CAIM 1508</strain>
    </source>
</reference>